<gene>
    <name evidence="5" type="ORF">DESPIGER_1615</name>
</gene>
<dbReference type="SUPFAM" id="SSF46689">
    <property type="entry name" value="Homeodomain-like"/>
    <property type="match status" value="2"/>
</dbReference>
<keyword evidence="6" id="KW-1185">Reference proteome</keyword>
<name>A0A1K1LFE1_9BACT</name>
<dbReference type="InterPro" id="IPR009594">
    <property type="entry name" value="Tscrpt_reg_HTH_AraC_N"/>
</dbReference>
<evidence type="ECO:0000313" key="5">
    <source>
        <dbReference type="EMBL" id="SFV73452.1"/>
    </source>
</evidence>
<dbReference type="GO" id="GO:0043565">
    <property type="term" value="F:sequence-specific DNA binding"/>
    <property type="evidence" value="ECO:0007669"/>
    <property type="project" value="InterPro"/>
</dbReference>
<dbReference type="PROSITE" id="PS00041">
    <property type="entry name" value="HTH_ARAC_FAMILY_1"/>
    <property type="match status" value="1"/>
</dbReference>
<evidence type="ECO:0000259" key="4">
    <source>
        <dbReference type="PROSITE" id="PS01124"/>
    </source>
</evidence>
<dbReference type="GO" id="GO:0003700">
    <property type="term" value="F:DNA-binding transcription factor activity"/>
    <property type="evidence" value="ECO:0007669"/>
    <property type="project" value="InterPro"/>
</dbReference>
<dbReference type="PANTHER" id="PTHR43436">
    <property type="entry name" value="ARAC-FAMILY TRANSCRIPTIONAL REGULATOR"/>
    <property type="match status" value="1"/>
</dbReference>
<organism evidence="5 6">
    <name type="scientific">Desulfovibrio piger</name>
    <dbReference type="NCBI Taxonomy" id="901"/>
    <lineage>
        <taxon>Bacteria</taxon>
        <taxon>Pseudomonadati</taxon>
        <taxon>Thermodesulfobacteriota</taxon>
        <taxon>Desulfovibrionia</taxon>
        <taxon>Desulfovibrionales</taxon>
        <taxon>Desulfovibrionaceae</taxon>
        <taxon>Desulfovibrio</taxon>
    </lineage>
</organism>
<reference evidence="6" key="1">
    <citation type="submission" date="2016-10" db="EMBL/GenBank/DDBJ databases">
        <authorList>
            <person name="Wegmann U."/>
        </authorList>
    </citation>
    <scope>NUCLEOTIDE SEQUENCE [LARGE SCALE GENOMIC DNA]</scope>
</reference>
<dbReference type="Pfam" id="PF06719">
    <property type="entry name" value="AraC_N"/>
    <property type="match status" value="1"/>
</dbReference>
<dbReference type="Pfam" id="PF12833">
    <property type="entry name" value="HTH_18"/>
    <property type="match status" value="1"/>
</dbReference>
<dbReference type="SMART" id="SM00342">
    <property type="entry name" value="HTH_ARAC"/>
    <property type="match status" value="1"/>
</dbReference>
<keyword evidence="1" id="KW-0805">Transcription regulation</keyword>
<evidence type="ECO:0000256" key="1">
    <source>
        <dbReference type="ARBA" id="ARBA00023015"/>
    </source>
</evidence>
<dbReference type="RefSeq" id="WP_072335237.1">
    <property type="nucleotide sequence ID" value="NZ_DBGALU010000060.1"/>
</dbReference>
<evidence type="ECO:0000313" key="6">
    <source>
        <dbReference type="Proteomes" id="UP000186323"/>
    </source>
</evidence>
<dbReference type="AlphaFoldDB" id="A0A1K1LFE1"/>
<dbReference type="Gene3D" id="1.10.10.60">
    <property type="entry name" value="Homeodomain-like"/>
    <property type="match status" value="1"/>
</dbReference>
<dbReference type="InterPro" id="IPR009057">
    <property type="entry name" value="Homeodomain-like_sf"/>
</dbReference>
<dbReference type="InterPro" id="IPR018062">
    <property type="entry name" value="HTH_AraC-typ_CS"/>
</dbReference>
<proteinExistence type="predicted"/>
<dbReference type="EMBL" id="LT630450">
    <property type="protein sequence ID" value="SFV73452.1"/>
    <property type="molecule type" value="Genomic_DNA"/>
</dbReference>
<dbReference type="PANTHER" id="PTHR43436:SF1">
    <property type="entry name" value="TRANSCRIPTIONAL REGULATORY PROTEIN"/>
    <property type="match status" value="1"/>
</dbReference>
<keyword evidence="2" id="KW-0238">DNA-binding</keyword>
<dbReference type="InterPro" id="IPR018060">
    <property type="entry name" value="HTH_AraC"/>
</dbReference>
<feature type="domain" description="HTH araC/xylS-type" evidence="4">
    <location>
        <begin position="198"/>
        <end position="296"/>
    </location>
</feature>
<dbReference type="Proteomes" id="UP000186323">
    <property type="component" value="Chromosome I"/>
</dbReference>
<accession>A0A1K1LFE1</accession>
<sequence length="302" mass="34078">MTDPIRMIRLREELLERLRCHLPGPGIHPTAIEGLNLVLREESGKAEKCFERPLVGLVVQGTKHSFMGGRDYTYGDGQSVVVAVDMPIISYVTDLSPDRPFLFIYLYLNKAMIASLVAEMRSDLPPMPEGANAVSVAGTDADILEMFNRLLGLLDKPGQISVRAPMMLRELHYLLLLSSHGPLLRQLNTSGTQNGQVVRAIDWIRDNFRAPLRVEALARQVNMSTANLHRHFKQITGLSPLQYQKQLRLYEAQRLMLVEDARVSSAALSVGYESVSQFNREYKRIFGEPPLRDMKRRRIPAG</sequence>
<evidence type="ECO:0000256" key="2">
    <source>
        <dbReference type="ARBA" id="ARBA00023125"/>
    </source>
</evidence>
<dbReference type="PROSITE" id="PS01124">
    <property type="entry name" value="HTH_ARAC_FAMILY_2"/>
    <property type="match status" value="1"/>
</dbReference>
<keyword evidence="3" id="KW-0804">Transcription</keyword>
<dbReference type="KEGG" id="dpg:DESPIGER_1615"/>
<protein>
    <submittedName>
        <fullName evidence="5">Transcriptional regulator, AraC family</fullName>
    </submittedName>
</protein>
<evidence type="ECO:0000256" key="3">
    <source>
        <dbReference type="ARBA" id="ARBA00023163"/>
    </source>
</evidence>